<reference evidence="3 4" key="1">
    <citation type="journal article" date="2019" name="Int. J. Syst. Evol. Microbiol.">
        <title>The Global Catalogue of Microorganisms (GCM) 10K type strain sequencing project: providing services to taxonomists for standard genome sequencing and annotation.</title>
        <authorList>
            <consortium name="The Broad Institute Genomics Platform"/>
            <consortium name="The Broad Institute Genome Sequencing Center for Infectious Disease"/>
            <person name="Wu L."/>
            <person name="Ma J."/>
        </authorList>
    </citation>
    <scope>NUCLEOTIDE SEQUENCE [LARGE SCALE GENOMIC DNA]</scope>
    <source>
        <strain evidence="3 4">JCM 15313</strain>
    </source>
</reference>
<protein>
    <recommendedName>
        <fullName evidence="5">DUF3558 domain-containing protein</fullName>
    </recommendedName>
</protein>
<name>A0ABN2ST60_9ACTN</name>
<dbReference type="RefSeq" id="WP_344161394.1">
    <property type="nucleotide sequence ID" value="NZ_BAAAPC010000006.1"/>
</dbReference>
<evidence type="ECO:0000313" key="3">
    <source>
        <dbReference type="EMBL" id="GAA1992131.1"/>
    </source>
</evidence>
<dbReference type="Proteomes" id="UP001501585">
    <property type="component" value="Unassembled WGS sequence"/>
</dbReference>
<comment type="caution">
    <text evidence="3">The sequence shown here is derived from an EMBL/GenBank/DDBJ whole genome shotgun (WGS) entry which is preliminary data.</text>
</comment>
<evidence type="ECO:0000313" key="4">
    <source>
        <dbReference type="Proteomes" id="UP001501585"/>
    </source>
</evidence>
<evidence type="ECO:0000256" key="2">
    <source>
        <dbReference type="SAM" id="SignalP"/>
    </source>
</evidence>
<feature type="compositionally biased region" description="Basic and acidic residues" evidence="1">
    <location>
        <begin position="51"/>
        <end position="66"/>
    </location>
</feature>
<sequence>MHSPRPLPSAGRFIAWSLAASLMLAGCGSPDEPADQQAQAADSGDDNATTEQKESAAPDIDVKDPMDLAPEDACTSVSGKTLVELLGEDLKKSGADLGKPDAGDLDKLDHLSMSCMWVGVNMDPGEAFSFSYDLDIYPKPAITEWSLEDYKEKADPDVELGDYAFFETNEDGKRIRLRLIDGQAHLDLTYDARTGTDMRDAVVSEKEMRKRALTAAEEVLDSVG</sequence>
<keyword evidence="4" id="KW-1185">Reference proteome</keyword>
<accession>A0ABN2ST60</accession>
<dbReference type="PROSITE" id="PS51257">
    <property type="entry name" value="PROKAR_LIPOPROTEIN"/>
    <property type="match status" value="1"/>
</dbReference>
<proteinExistence type="predicted"/>
<dbReference type="EMBL" id="BAAAPC010000006">
    <property type="protein sequence ID" value="GAA1992131.1"/>
    <property type="molecule type" value="Genomic_DNA"/>
</dbReference>
<evidence type="ECO:0008006" key="5">
    <source>
        <dbReference type="Google" id="ProtNLM"/>
    </source>
</evidence>
<feature type="region of interest" description="Disordered" evidence="1">
    <location>
        <begin position="25"/>
        <end position="70"/>
    </location>
</feature>
<feature type="chain" id="PRO_5046964050" description="DUF3558 domain-containing protein" evidence="2">
    <location>
        <begin position="26"/>
        <end position="224"/>
    </location>
</feature>
<gene>
    <name evidence="3" type="ORF">GCM10009799_17540</name>
</gene>
<evidence type="ECO:0000256" key="1">
    <source>
        <dbReference type="SAM" id="MobiDB-lite"/>
    </source>
</evidence>
<organism evidence="3 4">
    <name type="scientific">Nocardiopsis rhodophaea</name>
    <dbReference type="NCBI Taxonomy" id="280238"/>
    <lineage>
        <taxon>Bacteria</taxon>
        <taxon>Bacillati</taxon>
        <taxon>Actinomycetota</taxon>
        <taxon>Actinomycetes</taxon>
        <taxon>Streptosporangiales</taxon>
        <taxon>Nocardiopsidaceae</taxon>
        <taxon>Nocardiopsis</taxon>
    </lineage>
</organism>
<keyword evidence="2" id="KW-0732">Signal</keyword>
<feature type="signal peptide" evidence="2">
    <location>
        <begin position="1"/>
        <end position="25"/>
    </location>
</feature>